<evidence type="ECO:0000256" key="1">
    <source>
        <dbReference type="RuleBase" id="RU363044"/>
    </source>
</evidence>
<keyword evidence="1" id="KW-0378">Hydrolase</keyword>
<feature type="domain" description="DNA helicase Pif1-like DEAD-box helicase" evidence="3">
    <location>
        <begin position="52"/>
        <end position="138"/>
    </location>
</feature>
<dbReference type="InterPro" id="IPR027417">
    <property type="entry name" value="P-loop_NTPase"/>
</dbReference>
<dbReference type="GO" id="GO:0006281">
    <property type="term" value="P:DNA repair"/>
    <property type="evidence" value="ECO:0007669"/>
    <property type="project" value="UniProtKB-KW"/>
</dbReference>
<keyword evidence="1" id="KW-0233">DNA recombination</keyword>
<proteinExistence type="inferred from homology"/>
<name>A0A0B7NLT3_9FUNG</name>
<keyword evidence="1" id="KW-0234">DNA repair</keyword>
<dbReference type="AlphaFoldDB" id="A0A0B7NLT3"/>
<keyword evidence="5" id="KW-1185">Reference proteome</keyword>
<organism evidence="4 5">
    <name type="scientific">Parasitella parasitica</name>
    <dbReference type="NCBI Taxonomy" id="35722"/>
    <lineage>
        <taxon>Eukaryota</taxon>
        <taxon>Fungi</taxon>
        <taxon>Fungi incertae sedis</taxon>
        <taxon>Mucoromycota</taxon>
        <taxon>Mucoromycotina</taxon>
        <taxon>Mucoromycetes</taxon>
        <taxon>Mucorales</taxon>
        <taxon>Mucorineae</taxon>
        <taxon>Mucoraceae</taxon>
        <taxon>Parasitella</taxon>
    </lineage>
</organism>
<dbReference type="OrthoDB" id="5860629at2759"/>
<dbReference type="Proteomes" id="UP000054107">
    <property type="component" value="Unassembled WGS sequence"/>
</dbReference>
<protein>
    <recommendedName>
        <fullName evidence="1">ATP-dependent DNA helicase</fullName>
        <ecNumber evidence="1">5.6.2.3</ecNumber>
    </recommendedName>
</protein>
<feature type="region of interest" description="Disordered" evidence="2">
    <location>
        <begin position="1"/>
        <end position="25"/>
    </location>
</feature>
<evidence type="ECO:0000256" key="2">
    <source>
        <dbReference type="SAM" id="MobiDB-lite"/>
    </source>
</evidence>
<keyword evidence="1" id="KW-0547">Nucleotide-binding</keyword>
<sequence>MKSMEGFGDVFPTADTRNNGNHNNHSNTYQGLHALLYTQSLDADDPDLLPFNESQAAAFKTIREVAFLENPVGPRIFFVDGPSGAGKTFVFNALLDCARQAGDSEIAVVSCGTAALSLKSGRTAHSTFKIQLRSNNKHNVWHDAEIRNCFFYPKSKTCCLG</sequence>
<dbReference type="GO" id="GO:0000723">
    <property type="term" value="P:telomere maintenance"/>
    <property type="evidence" value="ECO:0007669"/>
    <property type="project" value="InterPro"/>
</dbReference>
<dbReference type="GO" id="GO:0043139">
    <property type="term" value="F:5'-3' DNA helicase activity"/>
    <property type="evidence" value="ECO:0007669"/>
    <property type="project" value="UniProtKB-EC"/>
</dbReference>
<dbReference type="PANTHER" id="PTHR10492:SF57">
    <property type="entry name" value="ATP-DEPENDENT DNA HELICASE"/>
    <property type="match status" value="1"/>
</dbReference>
<keyword evidence="1" id="KW-0347">Helicase</keyword>
<dbReference type="EC" id="5.6.2.3" evidence="1"/>
<keyword evidence="1" id="KW-0067">ATP-binding</keyword>
<dbReference type="PANTHER" id="PTHR10492">
    <property type="match status" value="1"/>
</dbReference>
<dbReference type="GO" id="GO:0016887">
    <property type="term" value="F:ATP hydrolysis activity"/>
    <property type="evidence" value="ECO:0007669"/>
    <property type="project" value="RHEA"/>
</dbReference>
<reference evidence="4 5" key="1">
    <citation type="submission" date="2014-09" db="EMBL/GenBank/DDBJ databases">
        <authorList>
            <person name="Ellenberger Sabrina"/>
        </authorList>
    </citation>
    <scope>NUCLEOTIDE SEQUENCE [LARGE SCALE GENOMIC DNA]</scope>
    <source>
        <strain evidence="4 5">CBS 412.66</strain>
    </source>
</reference>
<dbReference type="SUPFAM" id="SSF52540">
    <property type="entry name" value="P-loop containing nucleoside triphosphate hydrolases"/>
    <property type="match status" value="1"/>
</dbReference>
<evidence type="ECO:0000313" key="5">
    <source>
        <dbReference type="Proteomes" id="UP000054107"/>
    </source>
</evidence>
<dbReference type="EMBL" id="LN733809">
    <property type="protein sequence ID" value="CEP18372.1"/>
    <property type="molecule type" value="Genomic_DNA"/>
</dbReference>
<dbReference type="STRING" id="35722.A0A0B7NLT3"/>
<comment type="cofactor">
    <cofactor evidence="1">
        <name>Mg(2+)</name>
        <dbReference type="ChEBI" id="CHEBI:18420"/>
    </cofactor>
</comment>
<evidence type="ECO:0000259" key="3">
    <source>
        <dbReference type="Pfam" id="PF05970"/>
    </source>
</evidence>
<accession>A0A0B7NLT3</accession>
<dbReference type="Gene3D" id="3.40.50.300">
    <property type="entry name" value="P-loop containing nucleotide triphosphate hydrolases"/>
    <property type="match status" value="1"/>
</dbReference>
<comment type="similarity">
    <text evidence="1">Belongs to the helicase family.</text>
</comment>
<comment type="catalytic activity">
    <reaction evidence="1">
        <text>ATP + H2O = ADP + phosphate + H(+)</text>
        <dbReference type="Rhea" id="RHEA:13065"/>
        <dbReference type="ChEBI" id="CHEBI:15377"/>
        <dbReference type="ChEBI" id="CHEBI:15378"/>
        <dbReference type="ChEBI" id="CHEBI:30616"/>
        <dbReference type="ChEBI" id="CHEBI:43474"/>
        <dbReference type="ChEBI" id="CHEBI:456216"/>
        <dbReference type="EC" id="5.6.2.3"/>
    </reaction>
</comment>
<dbReference type="InterPro" id="IPR010285">
    <property type="entry name" value="DNA_helicase_pif1-like_DEAD"/>
</dbReference>
<dbReference type="Pfam" id="PF05970">
    <property type="entry name" value="PIF1"/>
    <property type="match status" value="1"/>
</dbReference>
<dbReference type="GO" id="GO:0005524">
    <property type="term" value="F:ATP binding"/>
    <property type="evidence" value="ECO:0007669"/>
    <property type="project" value="UniProtKB-KW"/>
</dbReference>
<evidence type="ECO:0000313" key="4">
    <source>
        <dbReference type="EMBL" id="CEP18372.1"/>
    </source>
</evidence>
<gene>
    <name evidence="4" type="primary">PARPA_12676.1 scaffold 45263</name>
</gene>
<keyword evidence="1" id="KW-0227">DNA damage</keyword>
<dbReference type="GO" id="GO:0006310">
    <property type="term" value="P:DNA recombination"/>
    <property type="evidence" value="ECO:0007669"/>
    <property type="project" value="UniProtKB-KW"/>
</dbReference>